<dbReference type="AlphaFoldDB" id="A0A4R4WB87"/>
<comment type="caution">
    <text evidence="1">The sequence shown here is derived from an EMBL/GenBank/DDBJ whole genome shotgun (WGS) entry which is preliminary data.</text>
</comment>
<reference evidence="1 2" key="1">
    <citation type="submission" date="2019-03" db="EMBL/GenBank/DDBJ databases">
        <title>Draft genome sequences of novel Actinobacteria.</title>
        <authorList>
            <person name="Sahin N."/>
            <person name="Ay H."/>
            <person name="Saygin H."/>
        </authorList>
    </citation>
    <scope>NUCLEOTIDE SEQUENCE [LARGE SCALE GENOMIC DNA]</scope>
    <source>
        <strain evidence="1 2">KC712</strain>
    </source>
</reference>
<dbReference type="RefSeq" id="WP_132514811.1">
    <property type="nucleotide sequence ID" value="NZ_SMKP01000113.1"/>
</dbReference>
<gene>
    <name evidence="1" type="ORF">E1294_32590</name>
</gene>
<dbReference type="OrthoDB" id="3541634at2"/>
<dbReference type="EMBL" id="SMKP01000113">
    <property type="protein sequence ID" value="TDD16052.1"/>
    <property type="molecule type" value="Genomic_DNA"/>
</dbReference>
<name>A0A4R4WB87_9ACTN</name>
<dbReference type="Proteomes" id="UP000294543">
    <property type="component" value="Unassembled WGS sequence"/>
</dbReference>
<keyword evidence="2" id="KW-1185">Reference proteome</keyword>
<evidence type="ECO:0000313" key="1">
    <source>
        <dbReference type="EMBL" id="TDD16052.1"/>
    </source>
</evidence>
<accession>A0A4R4WB87</accession>
<sequence>MLVGAVSLTAASGADKSIAYQVSTDTYLVSPATLNEIRSIGLVQAESSVEVGSDDSVNVMNAFVIDVGSASANAATGKSARILRERGWEIIGKKRPWFVMMKSTKWDAFAAIESFEAVHLTSYPDIKSLKNKSVKTEASVIITVEVYRGE</sequence>
<proteinExistence type="predicted"/>
<evidence type="ECO:0000313" key="2">
    <source>
        <dbReference type="Proteomes" id="UP000294543"/>
    </source>
</evidence>
<protein>
    <submittedName>
        <fullName evidence="1">Uncharacterized protein</fullName>
    </submittedName>
</protein>
<organism evidence="1 2">
    <name type="scientific">Nonomuraea diastatica</name>
    <dbReference type="NCBI Taxonomy" id="1848329"/>
    <lineage>
        <taxon>Bacteria</taxon>
        <taxon>Bacillati</taxon>
        <taxon>Actinomycetota</taxon>
        <taxon>Actinomycetes</taxon>
        <taxon>Streptosporangiales</taxon>
        <taxon>Streptosporangiaceae</taxon>
        <taxon>Nonomuraea</taxon>
    </lineage>
</organism>